<gene>
    <name evidence="7" type="ORF">QBC35DRAFT_125777</name>
</gene>
<protein>
    <submittedName>
        <fullName evidence="7">Uncharacterized protein</fullName>
    </submittedName>
</protein>
<dbReference type="Proteomes" id="UP001302126">
    <property type="component" value="Unassembled WGS sequence"/>
</dbReference>
<evidence type="ECO:0000256" key="6">
    <source>
        <dbReference type="SAM" id="Phobius"/>
    </source>
</evidence>
<feature type="region of interest" description="Disordered" evidence="5">
    <location>
        <begin position="79"/>
        <end position="103"/>
    </location>
</feature>
<evidence type="ECO:0000256" key="5">
    <source>
        <dbReference type="SAM" id="MobiDB-lite"/>
    </source>
</evidence>
<comment type="caution">
    <text evidence="7">The sequence shown here is derived from an EMBL/GenBank/DDBJ whole genome shotgun (WGS) entry which is preliminary data.</text>
</comment>
<proteinExistence type="predicted"/>
<keyword evidence="4 6" id="KW-0472">Membrane</keyword>
<evidence type="ECO:0000256" key="2">
    <source>
        <dbReference type="ARBA" id="ARBA00022692"/>
    </source>
</evidence>
<evidence type="ECO:0000256" key="3">
    <source>
        <dbReference type="ARBA" id="ARBA00022989"/>
    </source>
</evidence>
<dbReference type="PANTHER" id="PTHR36460:SF1">
    <property type="entry name" value="UPF0132 DOMAIN PROTEIN (AFU_ORTHOLOGUE AFUA_3G10255)"/>
    <property type="match status" value="1"/>
</dbReference>
<feature type="transmembrane region" description="Helical" evidence="6">
    <location>
        <begin position="189"/>
        <end position="207"/>
    </location>
</feature>
<organism evidence="7 8">
    <name type="scientific">Podospora australis</name>
    <dbReference type="NCBI Taxonomy" id="1536484"/>
    <lineage>
        <taxon>Eukaryota</taxon>
        <taxon>Fungi</taxon>
        <taxon>Dikarya</taxon>
        <taxon>Ascomycota</taxon>
        <taxon>Pezizomycotina</taxon>
        <taxon>Sordariomycetes</taxon>
        <taxon>Sordariomycetidae</taxon>
        <taxon>Sordariales</taxon>
        <taxon>Podosporaceae</taxon>
        <taxon>Podospora</taxon>
    </lineage>
</organism>
<feature type="region of interest" description="Disordered" evidence="5">
    <location>
        <begin position="1"/>
        <end position="66"/>
    </location>
</feature>
<evidence type="ECO:0000256" key="1">
    <source>
        <dbReference type="ARBA" id="ARBA00004141"/>
    </source>
</evidence>
<keyword evidence="2 6" id="KW-0812">Transmembrane</keyword>
<dbReference type="AlphaFoldDB" id="A0AAN6WKN5"/>
<accession>A0AAN6WKN5</accession>
<evidence type="ECO:0000313" key="8">
    <source>
        <dbReference type="Proteomes" id="UP001302126"/>
    </source>
</evidence>
<dbReference type="EMBL" id="MU864576">
    <property type="protein sequence ID" value="KAK4183110.1"/>
    <property type="molecule type" value="Genomic_DNA"/>
</dbReference>
<comment type="subcellular location">
    <subcellularLocation>
        <location evidence="1">Membrane</location>
        <topology evidence="1">Multi-pass membrane protein</topology>
    </subcellularLocation>
</comment>
<evidence type="ECO:0000313" key="7">
    <source>
        <dbReference type="EMBL" id="KAK4183110.1"/>
    </source>
</evidence>
<dbReference type="PANTHER" id="PTHR36460">
    <property type="entry name" value="UPF0132 DOMAIN PROTEIN (AFU_ORTHOLOGUE AFUA_3G10255)"/>
    <property type="match status" value="1"/>
</dbReference>
<sequence length="232" mass="25850">MDFAPYQSSPPEHTRSPSNSTTAGSPRTSLDNTRRSAFSPSAYQHRTAQSSPPPLQHPQPQRAWSGENVGRYQSPLASHVWTNNNSSDGGGYQQQQSSRGGGSGGMGDYFSALGAREGMVSEFDTSLGLRLDYEACLAYLVFPPLGAIFLLIMERKSDYVRFHAWQSSLLFTAIFVVHLLFSWSRFLSWVFFLGDLVLIGWLVLNAYRDADTLDRYEVPVIGRIASRILDDE</sequence>
<keyword evidence="3 6" id="KW-1133">Transmembrane helix</keyword>
<feature type="transmembrane region" description="Helical" evidence="6">
    <location>
        <begin position="165"/>
        <end position="183"/>
    </location>
</feature>
<evidence type="ECO:0000256" key="4">
    <source>
        <dbReference type="ARBA" id="ARBA00023136"/>
    </source>
</evidence>
<dbReference type="GO" id="GO:0016020">
    <property type="term" value="C:membrane"/>
    <property type="evidence" value="ECO:0007669"/>
    <property type="project" value="UniProtKB-SubCell"/>
</dbReference>
<reference evidence="7" key="1">
    <citation type="journal article" date="2023" name="Mol. Phylogenet. Evol.">
        <title>Genome-scale phylogeny and comparative genomics of the fungal order Sordariales.</title>
        <authorList>
            <person name="Hensen N."/>
            <person name="Bonometti L."/>
            <person name="Westerberg I."/>
            <person name="Brannstrom I.O."/>
            <person name="Guillou S."/>
            <person name="Cros-Aarteil S."/>
            <person name="Calhoun S."/>
            <person name="Haridas S."/>
            <person name="Kuo A."/>
            <person name="Mondo S."/>
            <person name="Pangilinan J."/>
            <person name="Riley R."/>
            <person name="LaButti K."/>
            <person name="Andreopoulos B."/>
            <person name="Lipzen A."/>
            <person name="Chen C."/>
            <person name="Yan M."/>
            <person name="Daum C."/>
            <person name="Ng V."/>
            <person name="Clum A."/>
            <person name="Steindorff A."/>
            <person name="Ohm R.A."/>
            <person name="Martin F."/>
            <person name="Silar P."/>
            <person name="Natvig D.O."/>
            <person name="Lalanne C."/>
            <person name="Gautier V."/>
            <person name="Ament-Velasquez S.L."/>
            <person name="Kruys A."/>
            <person name="Hutchinson M.I."/>
            <person name="Powell A.J."/>
            <person name="Barry K."/>
            <person name="Miller A.N."/>
            <person name="Grigoriev I.V."/>
            <person name="Debuchy R."/>
            <person name="Gladieux P."/>
            <person name="Hiltunen Thoren M."/>
            <person name="Johannesson H."/>
        </authorList>
    </citation>
    <scope>NUCLEOTIDE SEQUENCE</scope>
    <source>
        <strain evidence="7">PSN309</strain>
    </source>
</reference>
<feature type="compositionally biased region" description="Polar residues" evidence="5">
    <location>
        <begin position="1"/>
        <end position="48"/>
    </location>
</feature>
<name>A0AAN6WKN5_9PEZI</name>
<reference evidence="7" key="2">
    <citation type="submission" date="2023-05" db="EMBL/GenBank/DDBJ databases">
        <authorList>
            <consortium name="Lawrence Berkeley National Laboratory"/>
            <person name="Steindorff A."/>
            <person name="Hensen N."/>
            <person name="Bonometti L."/>
            <person name="Westerberg I."/>
            <person name="Brannstrom I.O."/>
            <person name="Guillou S."/>
            <person name="Cros-Aarteil S."/>
            <person name="Calhoun S."/>
            <person name="Haridas S."/>
            <person name="Kuo A."/>
            <person name="Mondo S."/>
            <person name="Pangilinan J."/>
            <person name="Riley R."/>
            <person name="Labutti K."/>
            <person name="Andreopoulos B."/>
            <person name="Lipzen A."/>
            <person name="Chen C."/>
            <person name="Yanf M."/>
            <person name="Daum C."/>
            <person name="Ng V."/>
            <person name="Clum A."/>
            <person name="Ohm R."/>
            <person name="Martin F."/>
            <person name="Silar P."/>
            <person name="Natvig D."/>
            <person name="Lalanne C."/>
            <person name="Gautier V."/>
            <person name="Ament-Velasquez S.L."/>
            <person name="Kruys A."/>
            <person name="Hutchinson M.I."/>
            <person name="Powell A.J."/>
            <person name="Barry K."/>
            <person name="Miller A.N."/>
            <person name="Grigoriev I.V."/>
            <person name="Debuchy R."/>
            <person name="Gladieux P."/>
            <person name="Thoren M.H."/>
            <person name="Johannesson H."/>
        </authorList>
    </citation>
    <scope>NUCLEOTIDE SEQUENCE</scope>
    <source>
        <strain evidence="7">PSN309</strain>
    </source>
</reference>
<keyword evidence="8" id="KW-1185">Reference proteome</keyword>
<feature type="transmembrane region" description="Helical" evidence="6">
    <location>
        <begin position="137"/>
        <end position="153"/>
    </location>
</feature>